<evidence type="ECO:0000313" key="4">
    <source>
        <dbReference type="Proteomes" id="UP000069773"/>
    </source>
</evidence>
<dbReference type="EMBL" id="BCTA01000072">
    <property type="protein sequence ID" value="GAT11761.1"/>
    <property type="molecule type" value="Genomic_DNA"/>
</dbReference>
<dbReference type="Proteomes" id="UP000069773">
    <property type="component" value="Unassembled WGS sequence"/>
</dbReference>
<comment type="caution">
    <text evidence="3">The sequence shown here is derived from an EMBL/GenBank/DDBJ whole genome shotgun (WGS) entry which is preliminary data.</text>
</comment>
<dbReference type="RefSeq" id="WP_131808600.1">
    <property type="nucleotide sequence ID" value="NZ_BCTA01000072.1"/>
</dbReference>
<reference evidence="2 4" key="1">
    <citation type="journal article" date="2016" name="Genome Announc.">
        <title>Draft Genome Sequences of Five Rapidly Growing Mycobacterium Species, M. thermoresistibile, M. fortuitum subsp. acetamidolyticum, M. canariasense, M. brisbanense, and M. novocastrense.</title>
        <authorList>
            <person name="Katahira K."/>
            <person name="Ogura Y."/>
            <person name="Gotoh Y."/>
            <person name="Hayashi T."/>
        </authorList>
    </citation>
    <scope>NUCLEOTIDE SEQUENCE [LARGE SCALE GENOMIC DNA]</scope>
    <source>
        <strain evidence="2 4">JCM18114</strain>
    </source>
</reference>
<protein>
    <submittedName>
        <fullName evidence="3">Uncharacterized protein</fullName>
    </submittedName>
</protein>
<proteinExistence type="predicted"/>
<dbReference type="EMBL" id="JACKTI010000005">
    <property type="protein sequence ID" value="MCV7021809.1"/>
    <property type="molecule type" value="Genomic_DNA"/>
</dbReference>
<gene>
    <name evidence="3" type="ORF">H7I77_00355</name>
    <name evidence="2" type="ORF">RMCN_4894</name>
</gene>
<feature type="region of interest" description="Disordered" evidence="1">
    <location>
        <begin position="461"/>
        <end position="496"/>
    </location>
</feature>
<sequence length="496" mass="53853">MTTYSDILAAADITESGEAVSRIKQLAAQTLQEADADMRLLATEHFNHSYLPDFVMRWPNRPQRFVFLRASSYPDEIADDVVRLADRHPIFVQLSEFVPYADQPLRQSLDLLSRSAGDRKSLVASVPAIGLLDDSPRTGKMLSSFVMRGGRGVIEDSEAETLAQRVESGFDGALHSDRDRTADAIQAVESVLDPASSVEFTHLFEAAWISGGASAVEFPGGVTSIGDNLTADLLRQMLEIVPESLIDFWEQIGNAVTLESFERLHLVGSQPRLQNLMQTAIRRLSSNRCVIRRTQRADQEADPFIWQIENGSLSLRGGGYQAWIGVPAKSSSERVTEERFAVDSPPSLSRLSARAEEAGLTISDIGVSDSDGIAVRFTSPGSGDVATSDLVERVTGTVGALVQVNEVVALVEGKRVDVDYARGVAAARTSARVSVPGLIWNGWNLLAETDDYSRETLAQTLNGADGPDEQVDAQEPATGDERTHRAVPLTDEVGDD</sequence>
<reference evidence="3" key="2">
    <citation type="submission" date="2020-07" db="EMBL/GenBank/DDBJ databases">
        <authorList>
            <person name="Pettersson B.M.F."/>
            <person name="Behra P.R.K."/>
            <person name="Ramesh M."/>
            <person name="Das S."/>
            <person name="Dasgupta S."/>
            <person name="Kirsebom L.A."/>
        </authorList>
    </citation>
    <scope>NUCLEOTIDE SEQUENCE</scope>
    <source>
        <strain evidence="3">DSM 44203</strain>
    </source>
</reference>
<dbReference type="AlphaFoldDB" id="A0AAW5SC79"/>
<dbReference type="Proteomes" id="UP001207528">
    <property type="component" value="Unassembled WGS sequence"/>
</dbReference>
<name>A0AAW5SC79_MYCNV</name>
<reference evidence="3" key="3">
    <citation type="journal article" date="2022" name="BMC Genomics">
        <title>Comparative genome analysis of mycobacteria focusing on tRNA and non-coding RNA.</title>
        <authorList>
            <person name="Behra P.R.K."/>
            <person name="Pettersson B.M.F."/>
            <person name="Ramesh M."/>
            <person name="Das S."/>
            <person name="Dasgupta S."/>
            <person name="Kirsebom L.A."/>
        </authorList>
    </citation>
    <scope>NUCLEOTIDE SEQUENCE</scope>
    <source>
        <strain evidence="3">DSM 44203</strain>
    </source>
</reference>
<evidence type="ECO:0000313" key="2">
    <source>
        <dbReference type="EMBL" id="GAT11761.1"/>
    </source>
</evidence>
<evidence type="ECO:0000313" key="3">
    <source>
        <dbReference type="EMBL" id="MCV7021809.1"/>
    </source>
</evidence>
<accession>A0AAW5SC79</accession>
<evidence type="ECO:0000313" key="5">
    <source>
        <dbReference type="Proteomes" id="UP001207528"/>
    </source>
</evidence>
<evidence type="ECO:0000256" key="1">
    <source>
        <dbReference type="SAM" id="MobiDB-lite"/>
    </source>
</evidence>
<keyword evidence="4" id="KW-1185">Reference proteome</keyword>
<organism evidence="3 5">
    <name type="scientific">Mycolicibacterium novocastrense</name>
    <name type="common">Mycobacterium novocastrense</name>
    <dbReference type="NCBI Taxonomy" id="59813"/>
    <lineage>
        <taxon>Bacteria</taxon>
        <taxon>Bacillati</taxon>
        <taxon>Actinomycetota</taxon>
        <taxon>Actinomycetes</taxon>
        <taxon>Mycobacteriales</taxon>
        <taxon>Mycobacteriaceae</taxon>
        <taxon>Mycolicibacterium</taxon>
    </lineage>
</organism>